<evidence type="ECO:0000313" key="4">
    <source>
        <dbReference type="Proteomes" id="UP000243052"/>
    </source>
</evidence>
<organism evidence="3 4">
    <name type="scientific">Eremothecium sinecaudum</name>
    <dbReference type="NCBI Taxonomy" id="45286"/>
    <lineage>
        <taxon>Eukaryota</taxon>
        <taxon>Fungi</taxon>
        <taxon>Dikarya</taxon>
        <taxon>Ascomycota</taxon>
        <taxon>Saccharomycotina</taxon>
        <taxon>Saccharomycetes</taxon>
        <taxon>Saccharomycetales</taxon>
        <taxon>Saccharomycetaceae</taxon>
        <taxon>Eremothecium</taxon>
    </lineage>
</organism>
<proteinExistence type="inferred from homology"/>
<sequence>MRSKRIASSTGSASKTVSKKPKLDQKSTIKKTQNDKKVPKLPPKAVKKILKLTSKTVNYTLCIPTSILDNCSNLEQITHTIYQVAKSATLFNAWEIIVLDLGDSLEKQHKGDLEGKKAPQKKIKFNEPAASVALTASTDKAAASSSSSSTRKKLTRAMLIATLLQYFVTPPYLISSVFKKKYAGYFKVAAKLPRLSALPFMRHLSDDKGRYREGLSVRMKKPTTINCSTSKTSKMQKKPYEKTSYINIGKGEYLELKGQMVPVNVRVTVDTVSRRVVSPTEAYGDYVGVNASYGYHVRVAPTFPDVFTQCGHSEGYTQAIWVNSGDFFHEENRSSIKIPRIERIIRPTDEELADGAAPSNVLLFFGKLKHLQHKFNESAEQFDGAQGVQSFFDGQLDLPGSCPEGYVCIEDSCLIALTCLNHIV</sequence>
<evidence type="ECO:0000256" key="1">
    <source>
        <dbReference type="ARBA" id="ARBA00009841"/>
    </source>
</evidence>
<evidence type="ECO:0000313" key="3">
    <source>
        <dbReference type="EMBL" id="AMD21973.1"/>
    </source>
</evidence>
<dbReference type="STRING" id="45286.A0A109V041"/>
<dbReference type="RefSeq" id="XP_017988969.1">
    <property type="nucleotide sequence ID" value="XM_018133480.1"/>
</dbReference>
<dbReference type="InterPro" id="IPR029028">
    <property type="entry name" value="Alpha/beta_knot_MTases"/>
</dbReference>
<evidence type="ECO:0000256" key="2">
    <source>
        <dbReference type="SAM" id="MobiDB-lite"/>
    </source>
</evidence>
<name>A0A109V041_9SACH</name>
<dbReference type="InterPro" id="IPR003750">
    <property type="entry name" value="Put_MeTrfase-C9orf114-like"/>
</dbReference>
<dbReference type="Pfam" id="PF02598">
    <property type="entry name" value="Methyltrn_RNA_3"/>
    <property type="match status" value="1"/>
</dbReference>
<reference evidence="3 4" key="1">
    <citation type="submission" date="2016-01" db="EMBL/GenBank/DDBJ databases">
        <title>Genome sequence of the yeast Holleya sinecauda.</title>
        <authorList>
            <person name="Dietrich F.S."/>
        </authorList>
    </citation>
    <scope>NUCLEOTIDE SEQUENCE [LARGE SCALE GENOMIC DNA]</scope>
    <source>
        <strain evidence="3 4">ATCC 58844</strain>
    </source>
</reference>
<accession>A0A109V041</accession>
<feature type="compositionally biased region" description="Polar residues" evidence="2">
    <location>
        <begin position="1"/>
        <end position="16"/>
    </location>
</feature>
<dbReference type="GO" id="GO:0032259">
    <property type="term" value="P:methylation"/>
    <property type="evidence" value="ECO:0007669"/>
    <property type="project" value="UniProtKB-ARBA"/>
</dbReference>
<dbReference type="PANTHER" id="PTHR12150">
    <property type="entry name" value="CLASS IV SAM-BINDING METHYLTRANSFERASE-RELATED"/>
    <property type="match status" value="1"/>
</dbReference>
<gene>
    <name evidence="3" type="ORF">AW171_hschr63972</name>
</gene>
<dbReference type="PANTHER" id="PTHR12150:SF13">
    <property type="entry name" value="METHYLTRANSFERASE C9ORF114-RELATED"/>
    <property type="match status" value="1"/>
</dbReference>
<dbReference type="Proteomes" id="UP000243052">
    <property type="component" value="Chromosome vi"/>
</dbReference>
<dbReference type="OrthoDB" id="361029at2759"/>
<dbReference type="CDD" id="cd18086">
    <property type="entry name" value="HsC9orf114-like"/>
    <property type="match status" value="1"/>
</dbReference>
<dbReference type="SUPFAM" id="SSF75217">
    <property type="entry name" value="alpha/beta knot"/>
    <property type="match status" value="1"/>
</dbReference>
<dbReference type="Gene3D" id="3.40.1280.10">
    <property type="match status" value="2"/>
</dbReference>
<comment type="similarity">
    <text evidence="1">Belongs to the class IV-like SAM-binding methyltransferase superfamily.</text>
</comment>
<dbReference type="AlphaFoldDB" id="A0A109V041"/>
<protein>
    <submittedName>
        <fullName evidence="3">HFR118Wp</fullName>
    </submittedName>
</protein>
<keyword evidence="4" id="KW-1185">Reference proteome</keyword>
<dbReference type="InterPro" id="IPR029026">
    <property type="entry name" value="tRNA_m1G_MTases_N"/>
</dbReference>
<dbReference type="GeneID" id="28725297"/>
<feature type="compositionally biased region" description="Basic and acidic residues" evidence="2">
    <location>
        <begin position="21"/>
        <end position="38"/>
    </location>
</feature>
<feature type="region of interest" description="Disordered" evidence="2">
    <location>
        <begin position="1"/>
        <end position="39"/>
    </location>
</feature>
<dbReference type="EMBL" id="CP014246">
    <property type="protein sequence ID" value="AMD21973.1"/>
    <property type="molecule type" value="Genomic_DNA"/>
</dbReference>